<dbReference type="AlphaFoldDB" id="A0A0G0T724"/>
<dbReference type="EMBL" id="LBZL01000003">
    <property type="protein sequence ID" value="KKR70566.1"/>
    <property type="molecule type" value="Genomic_DNA"/>
</dbReference>
<comment type="caution">
    <text evidence="1">The sequence shown here is derived from an EMBL/GenBank/DDBJ whole genome shotgun (WGS) entry which is preliminary data.</text>
</comment>
<gene>
    <name evidence="1" type="ORF">UU13_C0003G0010</name>
</gene>
<evidence type="ECO:0000313" key="1">
    <source>
        <dbReference type="EMBL" id="KKR70566.1"/>
    </source>
</evidence>
<evidence type="ECO:0000313" key="2">
    <source>
        <dbReference type="Proteomes" id="UP000034452"/>
    </source>
</evidence>
<accession>A0A0G0T724</accession>
<proteinExistence type="predicted"/>
<reference evidence="1 2" key="1">
    <citation type="journal article" date="2015" name="Nature">
        <title>rRNA introns, odd ribosomes, and small enigmatic genomes across a large radiation of phyla.</title>
        <authorList>
            <person name="Brown C.T."/>
            <person name="Hug L.A."/>
            <person name="Thomas B.C."/>
            <person name="Sharon I."/>
            <person name="Castelle C.J."/>
            <person name="Singh A."/>
            <person name="Wilkins M.J."/>
            <person name="Williams K.H."/>
            <person name="Banfield J.F."/>
        </authorList>
    </citation>
    <scope>NUCLEOTIDE SEQUENCE [LARGE SCALE GENOMIC DNA]</scope>
</reference>
<protein>
    <submittedName>
        <fullName evidence="1">Uncharacterized protein</fullName>
    </submittedName>
</protein>
<dbReference type="Proteomes" id="UP000034452">
    <property type="component" value="Unassembled WGS sequence"/>
</dbReference>
<sequence length="97" mass="10678">MVNIKILAVPPGEAPLEVRKQWVGLTLPAERLPNNFPLAGVVTGNPVKETGGYAVVPSVAIKELERNNLPAAEWWKIHLSRRAKHLVFDGSVCEPIY</sequence>
<name>A0A0G0T724_9BACT</name>
<organism evidence="1 2">
    <name type="scientific">Candidatus Nomurabacteria bacterium GW2011_GWB1_40_7</name>
    <dbReference type="NCBI Taxonomy" id="1618744"/>
    <lineage>
        <taxon>Bacteria</taxon>
        <taxon>Candidatus Nomuraibacteriota</taxon>
    </lineage>
</organism>